<sequence length="276" mass="28738">MATQTTPTSPAAWRPDITEYLPGDAIPEALILTHAIVAGSIEGDEPAVRVPFVADDGAAAIVAEGASIAESDQGYDEAIVQTVKVAKLTKHSYETLAQPEAARLIIDSLTRSVTRKANAAFLGNASGPTGLLNYAGITDGGVIGDNLDALVDAIADIETAGGTATNIIAAPDAWASLSKLKDEDTSNRSLIGAGTESATRSLLSVPVTVTPDMTAGKLLVIDRNDIVAAVSKVRVDRSDQAYFSSDSIAVRVIFRLGWDVMHPNRLARLSMPVSGS</sequence>
<proteinExistence type="predicted"/>
<organism evidence="3 4">
    <name type="scientific">Mycolicibacterium mucogenicum</name>
    <name type="common">Mycobacterium mucogenicum</name>
    <dbReference type="NCBI Taxonomy" id="56689"/>
    <lineage>
        <taxon>Bacteria</taxon>
        <taxon>Bacillati</taxon>
        <taxon>Actinomycetota</taxon>
        <taxon>Actinomycetes</taxon>
        <taxon>Mycobacteriales</taxon>
        <taxon>Mycobacteriaceae</taxon>
        <taxon>Mycolicibacterium</taxon>
    </lineage>
</organism>
<dbReference type="AlphaFoldDB" id="A0A1A0MNR7"/>
<name>A0A1A0MNR7_MYCMU</name>
<comment type="caution">
    <text evidence="3">The sequence shown here is derived from an EMBL/GenBank/DDBJ whole genome shotgun (WGS) entry which is preliminary data.</text>
</comment>
<dbReference type="Proteomes" id="UP000093962">
    <property type="component" value="Unassembled WGS sequence"/>
</dbReference>
<dbReference type="Gene3D" id="3.30.2320.10">
    <property type="entry name" value="hypothetical protein PF0899 domain"/>
    <property type="match status" value="1"/>
</dbReference>
<evidence type="ECO:0000313" key="3">
    <source>
        <dbReference type="EMBL" id="OBA87129.1"/>
    </source>
</evidence>
<evidence type="ECO:0000313" key="4">
    <source>
        <dbReference type="Proteomes" id="UP000093962"/>
    </source>
</evidence>
<dbReference type="OrthoDB" id="3726891at2"/>
<feature type="domain" description="Phage capsid-like C-terminal" evidence="2">
    <location>
        <begin position="49"/>
        <end position="269"/>
    </location>
</feature>
<dbReference type="InterPro" id="IPR024455">
    <property type="entry name" value="Phage_capsid"/>
</dbReference>
<dbReference type="InterPro" id="IPR054612">
    <property type="entry name" value="Phage_capsid-like_C"/>
</dbReference>
<dbReference type="SUPFAM" id="SSF56563">
    <property type="entry name" value="Major capsid protein gp5"/>
    <property type="match status" value="1"/>
</dbReference>
<dbReference type="NCBIfam" id="TIGR01554">
    <property type="entry name" value="major_cap_HK97"/>
    <property type="match status" value="1"/>
</dbReference>
<gene>
    <name evidence="3" type="ORF">A5642_20555</name>
</gene>
<evidence type="ECO:0000256" key="1">
    <source>
        <dbReference type="ARBA" id="ARBA00004328"/>
    </source>
</evidence>
<dbReference type="RefSeq" id="WP_064859056.1">
    <property type="nucleotide sequence ID" value="NZ_LZSF01000130.1"/>
</dbReference>
<dbReference type="Gene3D" id="3.30.2400.10">
    <property type="entry name" value="Major capsid protein gp5"/>
    <property type="match status" value="1"/>
</dbReference>
<dbReference type="Pfam" id="PF05065">
    <property type="entry name" value="Phage_capsid"/>
    <property type="match status" value="1"/>
</dbReference>
<accession>A0A1A0MNR7</accession>
<reference evidence="3 4" key="1">
    <citation type="submission" date="2016-06" db="EMBL/GenBank/DDBJ databases">
        <authorList>
            <person name="Kjaerup R.B."/>
            <person name="Dalgaard T.S."/>
            <person name="Juul-Madsen H.R."/>
        </authorList>
    </citation>
    <scope>NUCLEOTIDE SEQUENCE [LARGE SCALE GENOMIC DNA]</scope>
    <source>
        <strain evidence="3 4">1199456.5</strain>
    </source>
</reference>
<protein>
    <recommendedName>
        <fullName evidence="2">Phage capsid-like C-terminal domain-containing protein</fullName>
    </recommendedName>
</protein>
<comment type="subcellular location">
    <subcellularLocation>
        <location evidence="1">Virion</location>
    </subcellularLocation>
</comment>
<dbReference type="EMBL" id="LZSF01000130">
    <property type="protein sequence ID" value="OBA87129.1"/>
    <property type="molecule type" value="Genomic_DNA"/>
</dbReference>
<evidence type="ECO:0000259" key="2">
    <source>
        <dbReference type="Pfam" id="PF05065"/>
    </source>
</evidence>